<dbReference type="EMBL" id="BSYR01000028">
    <property type="protein sequence ID" value="GMI96691.1"/>
    <property type="molecule type" value="Genomic_DNA"/>
</dbReference>
<reference evidence="5" key="1">
    <citation type="submission" date="2023-05" db="EMBL/GenBank/DDBJ databases">
        <title>Genome and transcriptome analyses reveal genes involved in the formation of fine ridges on petal epidermal cells in Hibiscus trionum.</title>
        <authorList>
            <person name="Koshimizu S."/>
            <person name="Masuda S."/>
            <person name="Ishii T."/>
            <person name="Shirasu K."/>
            <person name="Hoshino A."/>
            <person name="Arita M."/>
        </authorList>
    </citation>
    <scope>NUCLEOTIDE SEQUENCE</scope>
    <source>
        <strain evidence="5">Hamamatsu line</strain>
    </source>
</reference>
<evidence type="ECO:0000256" key="2">
    <source>
        <dbReference type="ARBA" id="ARBA00022729"/>
    </source>
</evidence>
<organism evidence="5 6">
    <name type="scientific">Hibiscus trionum</name>
    <name type="common">Flower of an hour</name>
    <dbReference type="NCBI Taxonomy" id="183268"/>
    <lineage>
        <taxon>Eukaryota</taxon>
        <taxon>Viridiplantae</taxon>
        <taxon>Streptophyta</taxon>
        <taxon>Embryophyta</taxon>
        <taxon>Tracheophyta</taxon>
        <taxon>Spermatophyta</taxon>
        <taxon>Magnoliopsida</taxon>
        <taxon>eudicotyledons</taxon>
        <taxon>Gunneridae</taxon>
        <taxon>Pentapetalae</taxon>
        <taxon>rosids</taxon>
        <taxon>malvids</taxon>
        <taxon>Malvales</taxon>
        <taxon>Malvaceae</taxon>
        <taxon>Malvoideae</taxon>
        <taxon>Hibiscus</taxon>
    </lineage>
</organism>
<dbReference type="InterPro" id="IPR053211">
    <property type="entry name" value="DNA_repair-toleration"/>
</dbReference>
<dbReference type="Pfam" id="PF08263">
    <property type="entry name" value="LRRNT_2"/>
    <property type="match status" value="1"/>
</dbReference>
<keyword evidence="3" id="KW-0677">Repeat</keyword>
<dbReference type="PANTHER" id="PTHR48060:SF24">
    <property type="entry name" value="NON-SPECIFIC SERINE_THREONINE PROTEIN KINASE"/>
    <property type="match status" value="1"/>
</dbReference>
<evidence type="ECO:0000313" key="5">
    <source>
        <dbReference type="EMBL" id="GMI96691.1"/>
    </source>
</evidence>
<name>A0A9W7IJS4_HIBTR</name>
<dbReference type="Proteomes" id="UP001165190">
    <property type="component" value="Unassembled WGS sequence"/>
</dbReference>
<dbReference type="PANTHER" id="PTHR48060">
    <property type="entry name" value="DNA DAMAGE-REPAIR/TOLERATION PROTEIN DRT100"/>
    <property type="match status" value="1"/>
</dbReference>
<protein>
    <recommendedName>
        <fullName evidence="4">Leucine-rich repeat-containing N-terminal plant-type domain-containing protein</fullName>
    </recommendedName>
</protein>
<feature type="domain" description="Leucine-rich repeat-containing N-terminal plant-type" evidence="4">
    <location>
        <begin position="53"/>
        <end position="84"/>
    </location>
</feature>
<accession>A0A9W7IJS4</accession>
<proteinExistence type="predicted"/>
<dbReference type="AlphaFoldDB" id="A0A9W7IJS4"/>
<dbReference type="OrthoDB" id="1935138at2759"/>
<evidence type="ECO:0000259" key="4">
    <source>
        <dbReference type="Pfam" id="PF08263"/>
    </source>
</evidence>
<evidence type="ECO:0000256" key="3">
    <source>
        <dbReference type="ARBA" id="ARBA00022737"/>
    </source>
</evidence>
<evidence type="ECO:0000313" key="6">
    <source>
        <dbReference type="Proteomes" id="UP001165190"/>
    </source>
</evidence>
<dbReference type="Gene3D" id="3.80.10.10">
    <property type="entry name" value="Ribonuclease Inhibitor"/>
    <property type="match status" value="1"/>
</dbReference>
<dbReference type="InterPro" id="IPR013210">
    <property type="entry name" value="LRR_N_plant-typ"/>
</dbReference>
<dbReference type="InterPro" id="IPR032675">
    <property type="entry name" value="LRR_dom_sf"/>
</dbReference>
<keyword evidence="6" id="KW-1185">Reference proteome</keyword>
<keyword evidence="2" id="KW-0732">Signal</keyword>
<keyword evidence="1" id="KW-0433">Leucine-rich repeat</keyword>
<comment type="caution">
    <text evidence="5">The sequence shown here is derived from an EMBL/GenBank/DDBJ whole genome shotgun (WGS) entry which is preliminary data.</text>
</comment>
<sequence>MVSFINKLTSSSFRVFFSFFFTLLLVSSFHVFASISGTFRDNHQQDRKKSMLLIKWKANLHNQSQSFLSSWDGNGPCNWTEIICGKSRKVIQLNLSSSGLKCTLQGLASLHSLNLLLLI</sequence>
<evidence type="ECO:0000256" key="1">
    <source>
        <dbReference type="ARBA" id="ARBA00022614"/>
    </source>
</evidence>
<gene>
    <name evidence="5" type="ORF">HRI_003338400</name>
</gene>